<dbReference type="InterPro" id="IPR029787">
    <property type="entry name" value="Nucleotide_cyclase"/>
</dbReference>
<evidence type="ECO:0000313" key="7">
    <source>
        <dbReference type="Proteomes" id="UP000319514"/>
    </source>
</evidence>
<dbReference type="PANTHER" id="PTHR45138:SF9">
    <property type="entry name" value="DIGUANYLATE CYCLASE DGCM-RELATED"/>
    <property type="match status" value="1"/>
</dbReference>
<dbReference type="Pfam" id="PF13492">
    <property type="entry name" value="GAF_3"/>
    <property type="match status" value="1"/>
</dbReference>
<dbReference type="SMART" id="SM00267">
    <property type="entry name" value="GGDEF"/>
    <property type="match status" value="1"/>
</dbReference>
<dbReference type="SUPFAM" id="SSF158472">
    <property type="entry name" value="HAMP domain-like"/>
    <property type="match status" value="1"/>
</dbReference>
<dbReference type="SMART" id="SM00065">
    <property type="entry name" value="GAF"/>
    <property type="match status" value="1"/>
</dbReference>
<reference evidence="6 7" key="1">
    <citation type="submission" date="2019-06" db="EMBL/GenBank/DDBJ databases">
        <title>Sequencing the genomes of 1000 actinobacteria strains.</title>
        <authorList>
            <person name="Klenk H.-P."/>
        </authorList>
    </citation>
    <scope>NUCLEOTIDE SEQUENCE [LARGE SCALE GENOMIC DNA]</scope>
    <source>
        <strain evidence="6 7">DSM 18082</strain>
    </source>
</reference>
<name>A0A542ZF70_9MICO</name>
<dbReference type="AlphaFoldDB" id="A0A542ZF70"/>
<gene>
    <name evidence="6" type="ORF">FB474_0339</name>
</gene>
<dbReference type="InterPro" id="IPR000160">
    <property type="entry name" value="GGDEF_dom"/>
</dbReference>
<dbReference type="GO" id="GO:0052621">
    <property type="term" value="F:diguanylate cyclase activity"/>
    <property type="evidence" value="ECO:0007669"/>
    <property type="project" value="TreeGrafter"/>
</dbReference>
<dbReference type="Pfam" id="PF00672">
    <property type="entry name" value="HAMP"/>
    <property type="match status" value="1"/>
</dbReference>
<evidence type="ECO:0000259" key="5">
    <source>
        <dbReference type="PROSITE" id="PS50887"/>
    </source>
</evidence>
<dbReference type="SUPFAM" id="SSF55781">
    <property type="entry name" value="GAF domain-like"/>
    <property type="match status" value="1"/>
</dbReference>
<evidence type="ECO:0000259" key="4">
    <source>
        <dbReference type="PROSITE" id="PS50885"/>
    </source>
</evidence>
<dbReference type="CDD" id="cd06225">
    <property type="entry name" value="HAMP"/>
    <property type="match status" value="1"/>
</dbReference>
<dbReference type="InterPro" id="IPR029016">
    <property type="entry name" value="GAF-like_dom_sf"/>
</dbReference>
<dbReference type="OrthoDB" id="23692at2"/>
<feature type="domain" description="GGDEF" evidence="5">
    <location>
        <begin position="522"/>
        <end position="655"/>
    </location>
</feature>
<dbReference type="RefSeq" id="WP_141787068.1">
    <property type="nucleotide sequence ID" value="NZ_BAAAKX010000003.1"/>
</dbReference>
<dbReference type="GO" id="GO:0043709">
    <property type="term" value="P:cell adhesion involved in single-species biofilm formation"/>
    <property type="evidence" value="ECO:0007669"/>
    <property type="project" value="TreeGrafter"/>
</dbReference>
<dbReference type="Gene3D" id="3.30.70.270">
    <property type="match status" value="1"/>
</dbReference>
<feature type="domain" description="HAMP" evidence="4">
    <location>
        <begin position="274"/>
        <end position="326"/>
    </location>
</feature>
<dbReference type="Proteomes" id="UP000319514">
    <property type="component" value="Unassembled WGS sequence"/>
</dbReference>
<evidence type="ECO:0000256" key="3">
    <source>
        <dbReference type="SAM" id="Phobius"/>
    </source>
</evidence>
<keyword evidence="1 3" id="KW-0812">Transmembrane</keyword>
<dbReference type="Gene3D" id="6.10.340.10">
    <property type="match status" value="1"/>
</dbReference>
<keyword evidence="2 3" id="KW-1133">Transmembrane helix</keyword>
<accession>A0A542ZF70</accession>
<proteinExistence type="predicted"/>
<feature type="transmembrane region" description="Helical" evidence="3">
    <location>
        <begin position="252"/>
        <end position="273"/>
    </location>
</feature>
<keyword evidence="3" id="KW-0472">Membrane</keyword>
<dbReference type="GO" id="GO:0005886">
    <property type="term" value="C:plasma membrane"/>
    <property type="evidence" value="ECO:0007669"/>
    <property type="project" value="TreeGrafter"/>
</dbReference>
<dbReference type="InterPro" id="IPR003018">
    <property type="entry name" value="GAF"/>
</dbReference>
<evidence type="ECO:0000256" key="2">
    <source>
        <dbReference type="ARBA" id="ARBA00022989"/>
    </source>
</evidence>
<dbReference type="PANTHER" id="PTHR45138">
    <property type="entry name" value="REGULATORY COMPONENTS OF SENSORY TRANSDUCTION SYSTEM"/>
    <property type="match status" value="1"/>
</dbReference>
<dbReference type="InterPro" id="IPR050469">
    <property type="entry name" value="Diguanylate_Cyclase"/>
</dbReference>
<keyword evidence="7" id="KW-1185">Reference proteome</keyword>
<dbReference type="SMART" id="SM00304">
    <property type="entry name" value="HAMP"/>
    <property type="match status" value="1"/>
</dbReference>
<dbReference type="GO" id="GO:0007165">
    <property type="term" value="P:signal transduction"/>
    <property type="evidence" value="ECO:0007669"/>
    <property type="project" value="InterPro"/>
</dbReference>
<dbReference type="Pfam" id="PF00990">
    <property type="entry name" value="GGDEF"/>
    <property type="match status" value="1"/>
</dbReference>
<dbReference type="PROSITE" id="PS50887">
    <property type="entry name" value="GGDEF"/>
    <property type="match status" value="1"/>
</dbReference>
<comment type="caution">
    <text evidence="6">The sequence shown here is derived from an EMBL/GenBank/DDBJ whole genome shotgun (WGS) entry which is preliminary data.</text>
</comment>
<dbReference type="InterPro" id="IPR003660">
    <property type="entry name" value="HAMP_dom"/>
</dbReference>
<dbReference type="EMBL" id="VFOQ01000001">
    <property type="protein sequence ID" value="TQL58996.1"/>
    <property type="molecule type" value="Genomic_DNA"/>
</dbReference>
<evidence type="ECO:0000256" key="1">
    <source>
        <dbReference type="ARBA" id="ARBA00022692"/>
    </source>
</evidence>
<organism evidence="6 7">
    <name type="scientific">Oryzihumus leptocrescens</name>
    <dbReference type="NCBI Taxonomy" id="297536"/>
    <lineage>
        <taxon>Bacteria</taxon>
        <taxon>Bacillati</taxon>
        <taxon>Actinomycetota</taxon>
        <taxon>Actinomycetes</taxon>
        <taxon>Micrococcales</taxon>
        <taxon>Intrasporangiaceae</taxon>
        <taxon>Oryzihumus</taxon>
    </lineage>
</organism>
<sequence>MSIRNRLALILGSVLLPLLLGTGVVVAVVVPAHDKDQAKAGLRVVAEAVASLQQETCLDLAASARLVGGSVERGDAAGSALRIHLRQDVRFAAVSRNGTLLARAGDAPAGVAAQHEVLHQCTTSPVRPAISPVAALSPAPAVLEYSATTPTARGPVLVVVATPIDDMQLGTWRSRVGAAADVQLAAACPGGGVTATGTEAVARPLAAAAQRIFEGRKAAVAGMHVVSADVGAGHPCVVVAAMRAPSTLTASALTWSMLLLALIVGGVLVWWLARQLTQPVLALTEAAERAARGDLAMKLPVSGKDEVARLAGSFNHMARQLDLRMTEIQDSRDRLRLNVQRLGDALQRTHDLDGLLSAVCAIGATATESQRVTAWLVEGNSLVARVVWPGGAARAGVRRVPIGDSLPGQVVADGVVRRLVAGAREDVTLRDGPAMGAPLQRGEMMLGALVVERTGDAESYTVEDQAMLTSITGPAGIAIDNAMLHRQAQRMSVIDPLTGVGNLRMLTTTLAREVDRAQHFGRSVSLLLLDIDHFKNLNDAHGHGAGDAILHGMAQRVAASIRSVDTVARYGGEEFAVVCPELGPEEAYGLASHLHEAIRGAGFPVEDGVVDVRVSIGVASWPQQATTSTELMRAADAALSQAKASGRDRVSAATVPHR</sequence>
<dbReference type="NCBIfam" id="TIGR00254">
    <property type="entry name" value="GGDEF"/>
    <property type="match status" value="1"/>
</dbReference>
<dbReference type="PROSITE" id="PS50885">
    <property type="entry name" value="HAMP"/>
    <property type="match status" value="1"/>
</dbReference>
<dbReference type="GO" id="GO:1902201">
    <property type="term" value="P:negative regulation of bacterial-type flagellum-dependent cell motility"/>
    <property type="evidence" value="ECO:0007669"/>
    <property type="project" value="TreeGrafter"/>
</dbReference>
<dbReference type="FunFam" id="3.30.70.270:FF:000001">
    <property type="entry name" value="Diguanylate cyclase domain protein"/>
    <property type="match status" value="1"/>
</dbReference>
<dbReference type="InterPro" id="IPR043128">
    <property type="entry name" value="Rev_trsase/Diguanyl_cyclase"/>
</dbReference>
<dbReference type="Gene3D" id="3.30.450.40">
    <property type="match status" value="1"/>
</dbReference>
<protein>
    <submittedName>
        <fullName evidence="6">Diguanylate cyclase (GGDEF)-like protein</fullName>
    </submittedName>
</protein>
<dbReference type="SUPFAM" id="SSF55073">
    <property type="entry name" value="Nucleotide cyclase"/>
    <property type="match status" value="1"/>
</dbReference>
<dbReference type="CDD" id="cd01949">
    <property type="entry name" value="GGDEF"/>
    <property type="match status" value="1"/>
</dbReference>
<evidence type="ECO:0000313" key="6">
    <source>
        <dbReference type="EMBL" id="TQL58996.1"/>
    </source>
</evidence>